<evidence type="ECO:0000313" key="1">
    <source>
        <dbReference type="EMBL" id="ASG63809.1"/>
    </source>
</evidence>
<protein>
    <submittedName>
        <fullName evidence="1">Uncharacterized protein</fullName>
    </submittedName>
</protein>
<dbReference type="AlphaFoldDB" id="A0A248KJU4"/>
<reference evidence="1 2" key="1">
    <citation type="submission" date="2017-06" db="EMBL/GenBank/DDBJ databases">
        <title>Origin of plasmid-mediated fosfomycin resistance gene fosA3.</title>
        <authorList>
            <person name="Ito R."/>
            <person name="Pacey M.P."/>
            <person name="Doi Y."/>
        </authorList>
    </citation>
    <scope>NUCLEOTIDE SEQUENCE [LARGE SCALE GENOMIC DNA]</scope>
    <source>
        <strain evidence="1 2">YDC799</strain>
    </source>
</reference>
<dbReference type="Proteomes" id="UP000197098">
    <property type="component" value="Chromosome"/>
</dbReference>
<accession>A0A248KJU4</accession>
<dbReference type="EMBL" id="CP022114">
    <property type="protein sequence ID" value="ASG63809.1"/>
    <property type="molecule type" value="Genomic_DNA"/>
</dbReference>
<organism evidence="1 2">
    <name type="scientific">Kluyvera genomosp. 3</name>
    <dbReference type="NCBI Taxonomy" id="2774055"/>
    <lineage>
        <taxon>Bacteria</taxon>
        <taxon>Pseudomonadati</taxon>
        <taxon>Pseudomonadota</taxon>
        <taxon>Gammaproteobacteria</taxon>
        <taxon>Enterobacterales</taxon>
        <taxon>Enterobacteriaceae</taxon>
        <taxon>Kluyvera</taxon>
    </lineage>
</organism>
<sequence length="79" mass="8857">MISELISSHVQQAMATEALLNKKGCLVTEFRQTRSRPVLEVSCPPVDLLNSAVRIVERNNSGSRSVWVASFNGCRIIWR</sequence>
<name>A0A248KJU4_9ENTR</name>
<proteinExistence type="predicted"/>
<evidence type="ECO:0000313" key="2">
    <source>
        <dbReference type="Proteomes" id="UP000197098"/>
    </source>
</evidence>
<gene>
    <name evidence="1" type="ORF">CEW81_17000</name>
</gene>